<gene>
    <name evidence="1" type="ORF">Pmani_003187</name>
</gene>
<keyword evidence="2" id="KW-1185">Reference proteome</keyword>
<evidence type="ECO:0000313" key="1">
    <source>
        <dbReference type="EMBL" id="KAK4326275.1"/>
    </source>
</evidence>
<protein>
    <submittedName>
        <fullName evidence="1">Uncharacterized protein</fullName>
    </submittedName>
</protein>
<comment type="caution">
    <text evidence="1">The sequence shown here is derived from an EMBL/GenBank/DDBJ whole genome shotgun (WGS) entry which is preliminary data.</text>
</comment>
<evidence type="ECO:0000313" key="2">
    <source>
        <dbReference type="Proteomes" id="UP001292094"/>
    </source>
</evidence>
<name>A0AAE1QH98_9EUCA</name>
<accession>A0AAE1QH98</accession>
<dbReference type="EMBL" id="JAWZYT010000228">
    <property type="protein sequence ID" value="KAK4326275.1"/>
    <property type="molecule type" value="Genomic_DNA"/>
</dbReference>
<reference evidence="1" key="1">
    <citation type="submission" date="2023-11" db="EMBL/GenBank/DDBJ databases">
        <title>Genome assemblies of two species of porcelain crab, Petrolisthes cinctipes and Petrolisthes manimaculis (Anomura: Porcellanidae).</title>
        <authorList>
            <person name="Angst P."/>
        </authorList>
    </citation>
    <scope>NUCLEOTIDE SEQUENCE</scope>
    <source>
        <strain evidence="1">PB745_02</strain>
        <tissue evidence="1">Gill</tissue>
    </source>
</reference>
<organism evidence="1 2">
    <name type="scientific">Petrolisthes manimaculis</name>
    <dbReference type="NCBI Taxonomy" id="1843537"/>
    <lineage>
        <taxon>Eukaryota</taxon>
        <taxon>Metazoa</taxon>
        <taxon>Ecdysozoa</taxon>
        <taxon>Arthropoda</taxon>
        <taxon>Crustacea</taxon>
        <taxon>Multicrustacea</taxon>
        <taxon>Malacostraca</taxon>
        <taxon>Eumalacostraca</taxon>
        <taxon>Eucarida</taxon>
        <taxon>Decapoda</taxon>
        <taxon>Pleocyemata</taxon>
        <taxon>Anomura</taxon>
        <taxon>Galatheoidea</taxon>
        <taxon>Porcellanidae</taxon>
        <taxon>Petrolisthes</taxon>
    </lineage>
</organism>
<sequence length="74" mass="8319">MQRLGNEKSKVVGDLRMEVTTGGIEGVAKGIEEWRWPVRRLGNGEMACGELWEMVMDSGKRDWGMEVVCAEFGE</sequence>
<dbReference type="Proteomes" id="UP001292094">
    <property type="component" value="Unassembled WGS sequence"/>
</dbReference>
<proteinExistence type="predicted"/>
<dbReference type="AlphaFoldDB" id="A0AAE1QH98"/>